<gene>
    <name evidence="5" type="ORF">BSQ50_03330</name>
</gene>
<feature type="domain" description="EamA" evidence="4">
    <location>
        <begin position="159"/>
        <end position="285"/>
    </location>
</feature>
<comment type="similarity">
    <text evidence="2">Belongs to the EamA transporter family.</text>
</comment>
<feature type="transmembrane region" description="Helical" evidence="3">
    <location>
        <begin position="36"/>
        <end position="56"/>
    </location>
</feature>
<evidence type="ECO:0000256" key="2">
    <source>
        <dbReference type="ARBA" id="ARBA00007362"/>
    </source>
</evidence>
<protein>
    <submittedName>
        <fullName evidence="5">EamA family transporter</fullName>
    </submittedName>
</protein>
<evidence type="ECO:0000313" key="5">
    <source>
        <dbReference type="EMBL" id="AUJ31675.1"/>
    </source>
</evidence>
<keyword evidence="6" id="KW-1185">Reference proteome</keyword>
<proteinExistence type="inferred from homology"/>
<feature type="transmembrane region" description="Helical" evidence="3">
    <location>
        <begin position="9"/>
        <end position="30"/>
    </location>
</feature>
<feature type="transmembrane region" description="Helical" evidence="3">
    <location>
        <begin position="273"/>
        <end position="291"/>
    </location>
</feature>
<dbReference type="AlphaFoldDB" id="A0A3Q8CZ11"/>
<dbReference type="PANTHER" id="PTHR22911:SF79">
    <property type="entry name" value="MOBA-LIKE NTP TRANSFERASE DOMAIN-CONTAINING PROTEIN"/>
    <property type="match status" value="1"/>
</dbReference>
<feature type="domain" description="EamA" evidence="4">
    <location>
        <begin position="7"/>
        <end position="146"/>
    </location>
</feature>
<feature type="transmembrane region" description="Helical" evidence="3">
    <location>
        <begin position="189"/>
        <end position="207"/>
    </location>
</feature>
<name>A0A3Q8CZ11_9LACO</name>
<dbReference type="InterPro" id="IPR000620">
    <property type="entry name" value="EamA_dom"/>
</dbReference>
<feature type="transmembrane region" description="Helical" evidence="3">
    <location>
        <begin position="101"/>
        <end position="120"/>
    </location>
</feature>
<keyword evidence="3" id="KW-0812">Transmembrane</keyword>
<dbReference type="Pfam" id="PF00892">
    <property type="entry name" value="EamA"/>
    <property type="match status" value="2"/>
</dbReference>
<keyword evidence="3" id="KW-0472">Membrane</keyword>
<dbReference type="KEGG" id="lng:BSQ50_03330"/>
<evidence type="ECO:0000259" key="4">
    <source>
        <dbReference type="Pfam" id="PF00892"/>
    </source>
</evidence>
<feature type="transmembrane region" description="Helical" evidence="3">
    <location>
        <begin position="77"/>
        <end position="95"/>
    </location>
</feature>
<comment type="subcellular location">
    <subcellularLocation>
        <location evidence="1">Endomembrane system</location>
        <topology evidence="1">Multi-pass membrane protein</topology>
    </subcellularLocation>
</comment>
<feature type="transmembrane region" description="Helical" evidence="3">
    <location>
        <begin position="132"/>
        <end position="151"/>
    </location>
</feature>
<reference evidence="5 6" key="1">
    <citation type="submission" date="2016-11" db="EMBL/GenBank/DDBJ databases">
        <title>Interaction between Lactobacillus species and yeast in water kefir.</title>
        <authorList>
            <person name="Behr J."/>
            <person name="Xu D."/>
            <person name="Vogel R.F."/>
        </authorList>
    </citation>
    <scope>NUCLEOTIDE SEQUENCE [LARGE SCALE GENOMIC DNA]</scope>
    <source>
        <strain evidence="5 6">TMW 1.1827</strain>
    </source>
</reference>
<dbReference type="PANTHER" id="PTHR22911">
    <property type="entry name" value="ACYL-MALONYL CONDENSING ENZYME-RELATED"/>
    <property type="match status" value="1"/>
</dbReference>
<evidence type="ECO:0000256" key="3">
    <source>
        <dbReference type="SAM" id="Phobius"/>
    </source>
</evidence>
<dbReference type="GO" id="GO:0016020">
    <property type="term" value="C:membrane"/>
    <property type="evidence" value="ECO:0007669"/>
    <property type="project" value="InterPro"/>
</dbReference>
<feature type="transmembrane region" description="Helical" evidence="3">
    <location>
        <begin position="213"/>
        <end position="235"/>
    </location>
</feature>
<dbReference type="RefSeq" id="WP_148126383.1">
    <property type="nucleotide sequence ID" value="NZ_CP018180.1"/>
</dbReference>
<evidence type="ECO:0000256" key="1">
    <source>
        <dbReference type="ARBA" id="ARBA00004127"/>
    </source>
</evidence>
<dbReference type="SUPFAM" id="SSF103481">
    <property type="entry name" value="Multidrug resistance efflux transporter EmrE"/>
    <property type="match status" value="2"/>
</dbReference>
<dbReference type="EMBL" id="CP018180">
    <property type="protein sequence ID" value="AUJ31675.1"/>
    <property type="molecule type" value="Genomic_DNA"/>
</dbReference>
<accession>A0A3Q8CZ11</accession>
<evidence type="ECO:0000313" key="6">
    <source>
        <dbReference type="Proteomes" id="UP000324497"/>
    </source>
</evidence>
<dbReference type="InterPro" id="IPR037185">
    <property type="entry name" value="EmrE-like"/>
</dbReference>
<keyword evidence="3" id="KW-1133">Transmembrane helix</keyword>
<sequence>MESYQKKGLFYAISSGILWGASGTVAQFLFSATEITPVWLTGIRLLFSGGLLLLFLKLFRRQKVSHVWQSNTNRQQLFYFAFFGVVPSQLAYFEAIHYGNAATATVIQFIGPLLIVIYLAISQLTWPRRSDLFCIMVAFAGVFLLVTRGSLTSLTLSPAGIFWGFGAAAGQAAYTLLPRKLLQKNDTGLIVGWAMLLGSLPFIPLLLRTKIKLSITAYPAIAYVIVGGTLLAYLFYLHSLKYLQPAITGMLSSFEPLTATILAVAFLGVTLNAAEIAGIMLVLAPAFFQALDRTKKFHS</sequence>
<organism evidence="5 6">
    <name type="scientific">Liquorilactobacillus nagelii</name>
    <dbReference type="NCBI Taxonomy" id="82688"/>
    <lineage>
        <taxon>Bacteria</taxon>
        <taxon>Bacillati</taxon>
        <taxon>Bacillota</taxon>
        <taxon>Bacilli</taxon>
        <taxon>Lactobacillales</taxon>
        <taxon>Lactobacillaceae</taxon>
        <taxon>Liquorilactobacillus</taxon>
    </lineage>
</organism>
<dbReference type="Proteomes" id="UP000324497">
    <property type="component" value="Chromosome"/>
</dbReference>